<evidence type="ECO:0000313" key="2">
    <source>
        <dbReference type="Proteomes" id="UP000233837"/>
    </source>
</evidence>
<organism evidence="1 2">
    <name type="scientific">Dendrobium catenatum</name>
    <dbReference type="NCBI Taxonomy" id="906689"/>
    <lineage>
        <taxon>Eukaryota</taxon>
        <taxon>Viridiplantae</taxon>
        <taxon>Streptophyta</taxon>
        <taxon>Embryophyta</taxon>
        <taxon>Tracheophyta</taxon>
        <taxon>Spermatophyta</taxon>
        <taxon>Magnoliopsida</taxon>
        <taxon>Liliopsida</taxon>
        <taxon>Asparagales</taxon>
        <taxon>Orchidaceae</taxon>
        <taxon>Epidendroideae</taxon>
        <taxon>Malaxideae</taxon>
        <taxon>Dendrobiinae</taxon>
        <taxon>Dendrobium</taxon>
    </lineage>
</organism>
<evidence type="ECO:0000313" key="1">
    <source>
        <dbReference type="EMBL" id="PKU84375.1"/>
    </source>
</evidence>
<sequence>MPSFRRKLPAHVQRYVRRLFPAKNLRRKQNRGLSMANLRFFVRRNLPAEDTTETYLRIRRHNLSVGSRWHQSDFLCRICTLSCSPEISAASRRLSHLGKTIENWASRRDREIFNPTMQEKGVYGSSVPVSKEKQFTFPVGIETHTGGNNDLMVWVQWQRLTVALGGGDSTVA</sequence>
<dbReference type="AlphaFoldDB" id="A0A2I0X8Y6"/>
<dbReference type="EMBL" id="KZ502052">
    <property type="protein sequence ID" value="PKU84375.1"/>
    <property type="molecule type" value="Genomic_DNA"/>
</dbReference>
<name>A0A2I0X8Y6_9ASPA</name>
<dbReference type="Proteomes" id="UP000233837">
    <property type="component" value="Unassembled WGS sequence"/>
</dbReference>
<keyword evidence="2" id="KW-1185">Reference proteome</keyword>
<proteinExistence type="predicted"/>
<gene>
    <name evidence="1" type="ORF">MA16_Dca002888</name>
</gene>
<reference evidence="1 2" key="2">
    <citation type="journal article" date="2017" name="Nature">
        <title>The Apostasia genome and the evolution of orchids.</title>
        <authorList>
            <person name="Zhang G.Q."/>
            <person name="Liu K.W."/>
            <person name="Li Z."/>
            <person name="Lohaus R."/>
            <person name="Hsiao Y.Y."/>
            <person name="Niu S.C."/>
            <person name="Wang J.Y."/>
            <person name="Lin Y.C."/>
            <person name="Xu Q."/>
            <person name="Chen L.J."/>
            <person name="Yoshida K."/>
            <person name="Fujiwara S."/>
            <person name="Wang Z.W."/>
            <person name="Zhang Y.Q."/>
            <person name="Mitsuda N."/>
            <person name="Wang M."/>
            <person name="Liu G.H."/>
            <person name="Pecoraro L."/>
            <person name="Huang H.X."/>
            <person name="Xiao X.J."/>
            <person name="Lin M."/>
            <person name="Wu X.Y."/>
            <person name="Wu W.L."/>
            <person name="Chen Y.Y."/>
            <person name="Chang S.B."/>
            <person name="Sakamoto S."/>
            <person name="Ohme-Takagi M."/>
            <person name="Yagi M."/>
            <person name="Zeng S.J."/>
            <person name="Shen C.Y."/>
            <person name="Yeh C.M."/>
            <person name="Luo Y.B."/>
            <person name="Tsai W.C."/>
            <person name="Van de Peer Y."/>
            <person name="Liu Z.J."/>
        </authorList>
    </citation>
    <scope>NUCLEOTIDE SEQUENCE [LARGE SCALE GENOMIC DNA]</scope>
    <source>
        <tissue evidence="1">The whole plant</tissue>
    </source>
</reference>
<protein>
    <submittedName>
        <fullName evidence="1">Uncharacterized protein</fullName>
    </submittedName>
</protein>
<accession>A0A2I0X8Y6</accession>
<reference evidence="1 2" key="1">
    <citation type="journal article" date="2016" name="Sci. Rep.">
        <title>The Dendrobium catenatum Lindl. genome sequence provides insights into polysaccharide synthase, floral development and adaptive evolution.</title>
        <authorList>
            <person name="Zhang G.Q."/>
            <person name="Xu Q."/>
            <person name="Bian C."/>
            <person name="Tsai W.C."/>
            <person name="Yeh C.M."/>
            <person name="Liu K.W."/>
            <person name="Yoshida K."/>
            <person name="Zhang L.S."/>
            <person name="Chang S.B."/>
            <person name="Chen F."/>
            <person name="Shi Y."/>
            <person name="Su Y.Y."/>
            <person name="Zhang Y.Q."/>
            <person name="Chen L.J."/>
            <person name="Yin Y."/>
            <person name="Lin M."/>
            <person name="Huang H."/>
            <person name="Deng H."/>
            <person name="Wang Z.W."/>
            <person name="Zhu S.L."/>
            <person name="Zhao X."/>
            <person name="Deng C."/>
            <person name="Niu S.C."/>
            <person name="Huang J."/>
            <person name="Wang M."/>
            <person name="Liu G.H."/>
            <person name="Yang H.J."/>
            <person name="Xiao X.J."/>
            <person name="Hsiao Y.Y."/>
            <person name="Wu W.L."/>
            <person name="Chen Y.Y."/>
            <person name="Mitsuda N."/>
            <person name="Ohme-Takagi M."/>
            <person name="Luo Y.B."/>
            <person name="Van de Peer Y."/>
            <person name="Liu Z.J."/>
        </authorList>
    </citation>
    <scope>NUCLEOTIDE SEQUENCE [LARGE SCALE GENOMIC DNA]</scope>
    <source>
        <tissue evidence="1">The whole plant</tissue>
    </source>
</reference>